<evidence type="ECO:0000256" key="1">
    <source>
        <dbReference type="SAM" id="SignalP"/>
    </source>
</evidence>
<comment type="caution">
    <text evidence="2">The sequence shown here is derived from an EMBL/GenBank/DDBJ whole genome shotgun (WGS) entry which is preliminary data.</text>
</comment>
<feature type="chain" id="PRO_5046652136" description="PPE family protein" evidence="1">
    <location>
        <begin position="24"/>
        <end position="89"/>
    </location>
</feature>
<dbReference type="RefSeq" id="WP_344922851.1">
    <property type="nucleotide sequence ID" value="NZ_BAABAQ010000018.1"/>
</dbReference>
<sequence>MNRTTIAAGLVALGAVLAAPALAAGPAHATASPSDPWDGIGLGLGNGTGSGINFGNGTGSGISFGDGTGNGIGLGNGMPLIGYGNIGLL</sequence>
<keyword evidence="3" id="KW-1185">Reference proteome</keyword>
<proteinExistence type="predicted"/>
<feature type="signal peptide" evidence="1">
    <location>
        <begin position="1"/>
        <end position="23"/>
    </location>
</feature>
<evidence type="ECO:0000313" key="2">
    <source>
        <dbReference type="EMBL" id="GAA4208113.1"/>
    </source>
</evidence>
<dbReference type="Proteomes" id="UP001501251">
    <property type="component" value="Unassembled WGS sequence"/>
</dbReference>
<name>A0ABP8BJ06_9ACTN</name>
<evidence type="ECO:0008006" key="4">
    <source>
        <dbReference type="Google" id="ProtNLM"/>
    </source>
</evidence>
<organism evidence="2 3">
    <name type="scientific">Streptosporangium oxazolinicum</name>
    <dbReference type="NCBI Taxonomy" id="909287"/>
    <lineage>
        <taxon>Bacteria</taxon>
        <taxon>Bacillati</taxon>
        <taxon>Actinomycetota</taxon>
        <taxon>Actinomycetes</taxon>
        <taxon>Streptosporangiales</taxon>
        <taxon>Streptosporangiaceae</taxon>
        <taxon>Streptosporangium</taxon>
    </lineage>
</organism>
<protein>
    <recommendedName>
        <fullName evidence="4">PPE family protein</fullName>
    </recommendedName>
</protein>
<accession>A0ABP8BJ06</accession>
<keyword evidence="1" id="KW-0732">Signal</keyword>
<dbReference type="EMBL" id="BAABAQ010000018">
    <property type="protein sequence ID" value="GAA4208113.1"/>
    <property type="molecule type" value="Genomic_DNA"/>
</dbReference>
<evidence type="ECO:0000313" key="3">
    <source>
        <dbReference type="Proteomes" id="UP001501251"/>
    </source>
</evidence>
<reference evidence="3" key="1">
    <citation type="journal article" date="2019" name="Int. J. Syst. Evol. Microbiol.">
        <title>The Global Catalogue of Microorganisms (GCM) 10K type strain sequencing project: providing services to taxonomists for standard genome sequencing and annotation.</title>
        <authorList>
            <consortium name="The Broad Institute Genomics Platform"/>
            <consortium name="The Broad Institute Genome Sequencing Center for Infectious Disease"/>
            <person name="Wu L."/>
            <person name="Ma J."/>
        </authorList>
    </citation>
    <scope>NUCLEOTIDE SEQUENCE [LARGE SCALE GENOMIC DNA]</scope>
    <source>
        <strain evidence="3">JCM 17388</strain>
    </source>
</reference>
<gene>
    <name evidence="2" type="ORF">GCM10022252_72760</name>
</gene>